<protein>
    <submittedName>
        <fullName evidence="1">Uncharacterized protein</fullName>
    </submittedName>
</protein>
<sequence>MLQRQRRRSLICNLVEHEIIILYKATWSQNLPGSLCSTTLRNFFNHGLQTLAALITGEVPTALHQPIPFLTITQIEPSHCIQLVGLHSGFSLQALNVALSLLRLLWVSGVLGVLHNFP</sequence>
<organism evidence="1 2">
    <name type="scientific">Vigna angularis var. angularis</name>
    <dbReference type="NCBI Taxonomy" id="157739"/>
    <lineage>
        <taxon>Eukaryota</taxon>
        <taxon>Viridiplantae</taxon>
        <taxon>Streptophyta</taxon>
        <taxon>Embryophyta</taxon>
        <taxon>Tracheophyta</taxon>
        <taxon>Spermatophyta</taxon>
        <taxon>Magnoliopsida</taxon>
        <taxon>eudicotyledons</taxon>
        <taxon>Gunneridae</taxon>
        <taxon>Pentapetalae</taxon>
        <taxon>rosids</taxon>
        <taxon>fabids</taxon>
        <taxon>Fabales</taxon>
        <taxon>Fabaceae</taxon>
        <taxon>Papilionoideae</taxon>
        <taxon>50 kb inversion clade</taxon>
        <taxon>NPAAA clade</taxon>
        <taxon>indigoferoid/millettioid clade</taxon>
        <taxon>Phaseoleae</taxon>
        <taxon>Vigna</taxon>
    </lineage>
</organism>
<keyword evidence="2" id="KW-1185">Reference proteome</keyword>
<proteinExistence type="predicted"/>
<dbReference type="EMBL" id="AP015040">
    <property type="protein sequence ID" value="BAT92798.1"/>
    <property type="molecule type" value="Genomic_DNA"/>
</dbReference>
<dbReference type="AlphaFoldDB" id="A0A0S3SJ33"/>
<gene>
    <name evidence="1" type="primary">Vigan.07G163700</name>
    <name evidence="1" type="ORF">VIGAN_07163700</name>
</gene>
<evidence type="ECO:0000313" key="2">
    <source>
        <dbReference type="Proteomes" id="UP000291084"/>
    </source>
</evidence>
<evidence type="ECO:0000313" key="1">
    <source>
        <dbReference type="EMBL" id="BAT92798.1"/>
    </source>
</evidence>
<accession>A0A0S3SJ33</accession>
<name>A0A0S3SJ33_PHAAN</name>
<reference evidence="1 2" key="1">
    <citation type="journal article" date="2015" name="Sci. Rep.">
        <title>The power of single molecule real-time sequencing technology in the de novo assembly of a eukaryotic genome.</title>
        <authorList>
            <person name="Sakai H."/>
            <person name="Naito K."/>
            <person name="Ogiso-Tanaka E."/>
            <person name="Takahashi Y."/>
            <person name="Iseki K."/>
            <person name="Muto C."/>
            <person name="Satou K."/>
            <person name="Teruya K."/>
            <person name="Shiroma A."/>
            <person name="Shimoji M."/>
            <person name="Hirano T."/>
            <person name="Itoh T."/>
            <person name="Kaga A."/>
            <person name="Tomooka N."/>
        </authorList>
    </citation>
    <scope>NUCLEOTIDE SEQUENCE [LARGE SCALE GENOMIC DNA]</scope>
    <source>
        <strain evidence="2">cv. Shumari</strain>
    </source>
</reference>
<dbReference type="Proteomes" id="UP000291084">
    <property type="component" value="Chromosome 7"/>
</dbReference>